<accession>A0A5M6ZQL8</accession>
<keyword evidence="4" id="KW-1185">Reference proteome</keyword>
<organism evidence="3 4">
    <name type="scientific">Alkalicaulis satelles</name>
    <dbReference type="NCBI Taxonomy" id="2609175"/>
    <lineage>
        <taxon>Bacteria</taxon>
        <taxon>Pseudomonadati</taxon>
        <taxon>Pseudomonadota</taxon>
        <taxon>Alphaproteobacteria</taxon>
        <taxon>Maricaulales</taxon>
        <taxon>Maricaulaceae</taxon>
        <taxon>Alkalicaulis</taxon>
    </lineage>
</organism>
<evidence type="ECO:0008006" key="5">
    <source>
        <dbReference type="Google" id="ProtNLM"/>
    </source>
</evidence>
<name>A0A5M6ZQL8_9PROT</name>
<feature type="region of interest" description="Disordered" evidence="1">
    <location>
        <begin position="53"/>
        <end position="75"/>
    </location>
</feature>
<evidence type="ECO:0000313" key="3">
    <source>
        <dbReference type="EMBL" id="KAA5804561.1"/>
    </source>
</evidence>
<gene>
    <name evidence="3" type="ORF">F1654_00690</name>
</gene>
<dbReference type="Proteomes" id="UP000325122">
    <property type="component" value="Unassembled WGS sequence"/>
</dbReference>
<dbReference type="PROSITE" id="PS51257">
    <property type="entry name" value="PROKAR_LIPOPROTEIN"/>
    <property type="match status" value="1"/>
</dbReference>
<feature type="chain" id="PRO_5024371178" description="DUF3035 domain-containing protein" evidence="2">
    <location>
        <begin position="26"/>
        <end position="200"/>
    </location>
</feature>
<evidence type="ECO:0000256" key="1">
    <source>
        <dbReference type="SAM" id="MobiDB-lite"/>
    </source>
</evidence>
<evidence type="ECO:0000313" key="4">
    <source>
        <dbReference type="Proteomes" id="UP000325122"/>
    </source>
</evidence>
<sequence>MITRNTLISTLACAGLLAAGGCVNRATDGMDVMVTDTREAGADAIGLPRERPGAIRVDEGDDTVPTPYGGKGARRTCSTTARDIARLTVVLGPDREAPPSEVEEETDEDDPTLAERSRDLAADAPDLARDQYRSLIVSLNPIRPVVRFVGRASEIESAARTERELALKRRSYLRGLHAGFGCGPRYLERAFEAYGLTQTE</sequence>
<protein>
    <recommendedName>
        <fullName evidence="5">DUF3035 domain-containing protein</fullName>
    </recommendedName>
</protein>
<feature type="signal peptide" evidence="2">
    <location>
        <begin position="1"/>
        <end position="25"/>
    </location>
</feature>
<dbReference type="EMBL" id="VWOJ01000001">
    <property type="protein sequence ID" value="KAA5804561.1"/>
    <property type="molecule type" value="Genomic_DNA"/>
</dbReference>
<proteinExistence type="predicted"/>
<keyword evidence="2" id="KW-0732">Signal</keyword>
<dbReference type="RefSeq" id="WP_150021592.1">
    <property type="nucleotide sequence ID" value="NZ_VWOJ01000001.1"/>
</dbReference>
<dbReference type="AlphaFoldDB" id="A0A5M6ZQL8"/>
<feature type="compositionally biased region" description="Acidic residues" evidence="1">
    <location>
        <begin position="101"/>
        <end position="112"/>
    </location>
</feature>
<comment type="caution">
    <text evidence="3">The sequence shown here is derived from an EMBL/GenBank/DDBJ whole genome shotgun (WGS) entry which is preliminary data.</text>
</comment>
<evidence type="ECO:0000256" key="2">
    <source>
        <dbReference type="SAM" id="SignalP"/>
    </source>
</evidence>
<reference evidence="3 4" key="1">
    <citation type="submission" date="2019-09" db="EMBL/GenBank/DDBJ databases">
        <authorList>
            <person name="Kevbrin V."/>
            <person name="Grouzdev D.S."/>
        </authorList>
    </citation>
    <scope>NUCLEOTIDE SEQUENCE [LARGE SCALE GENOMIC DNA]</scope>
    <source>
        <strain evidence="3 4">G-192</strain>
    </source>
</reference>
<feature type="region of interest" description="Disordered" evidence="1">
    <location>
        <begin position="90"/>
        <end position="113"/>
    </location>
</feature>